<protein>
    <submittedName>
        <fullName evidence="2">Uncharacterized protein</fullName>
    </submittedName>
</protein>
<dbReference type="OrthoDB" id="2622081at2759"/>
<sequence length="186" mass="20781">PTKPIPRISPKTFRKTVESLTTEHDNEPPMSSIESFPSPRKDKGKRRYSGPDEYSSDDELVPGVTDAALQARGKTLYEQALREKELFQVADKPPKKTINDLARLHAPLAMTSNGKQSRSDTHPFASNKGAHEGDFEMVQQMEDAYVDLSGGNSTTIDTFTQSGPQDKETQRILLREEDEECTQEAL</sequence>
<reference evidence="2" key="1">
    <citation type="journal article" date="2020" name="New Phytol.">
        <title>Comparative genomics reveals dynamic genome evolution in host specialist ectomycorrhizal fungi.</title>
        <authorList>
            <person name="Lofgren L.A."/>
            <person name="Nguyen N.H."/>
            <person name="Vilgalys R."/>
            <person name="Ruytinx J."/>
            <person name="Liao H.L."/>
            <person name="Branco S."/>
            <person name="Kuo A."/>
            <person name="LaButti K."/>
            <person name="Lipzen A."/>
            <person name="Andreopoulos W."/>
            <person name="Pangilinan J."/>
            <person name="Riley R."/>
            <person name="Hundley H."/>
            <person name="Na H."/>
            <person name="Barry K."/>
            <person name="Grigoriev I.V."/>
            <person name="Stajich J.E."/>
            <person name="Kennedy P.G."/>
        </authorList>
    </citation>
    <scope>NUCLEOTIDE SEQUENCE</scope>
    <source>
        <strain evidence="2">S12</strain>
    </source>
</reference>
<feature type="compositionally biased region" description="Basic and acidic residues" evidence="1">
    <location>
        <begin position="15"/>
        <end position="27"/>
    </location>
</feature>
<feature type="non-terminal residue" evidence="2">
    <location>
        <position position="186"/>
    </location>
</feature>
<proteinExistence type="predicted"/>
<evidence type="ECO:0000313" key="2">
    <source>
        <dbReference type="EMBL" id="KAG1789029.1"/>
    </source>
</evidence>
<feature type="region of interest" description="Disordered" evidence="1">
    <location>
        <begin position="148"/>
        <end position="186"/>
    </location>
</feature>
<keyword evidence="3" id="KW-1185">Reference proteome</keyword>
<organism evidence="2 3">
    <name type="scientific">Suillus plorans</name>
    <dbReference type="NCBI Taxonomy" id="116603"/>
    <lineage>
        <taxon>Eukaryota</taxon>
        <taxon>Fungi</taxon>
        <taxon>Dikarya</taxon>
        <taxon>Basidiomycota</taxon>
        <taxon>Agaricomycotina</taxon>
        <taxon>Agaricomycetes</taxon>
        <taxon>Agaricomycetidae</taxon>
        <taxon>Boletales</taxon>
        <taxon>Suillineae</taxon>
        <taxon>Suillaceae</taxon>
        <taxon>Suillus</taxon>
    </lineage>
</organism>
<feature type="region of interest" description="Disordered" evidence="1">
    <location>
        <begin position="109"/>
        <end position="130"/>
    </location>
</feature>
<dbReference type="RefSeq" id="XP_041156165.1">
    <property type="nucleotide sequence ID" value="XM_041296233.1"/>
</dbReference>
<feature type="region of interest" description="Disordered" evidence="1">
    <location>
        <begin position="1"/>
        <end position="60"/>
    </location>
</feature>
<feature type="non-terminal residue" evidence="2">
    <location>
        <position position="1"/>
    </location>
</feature>
<dbReference type="AlphaFoldDB" id="A0A9P7AIF2"/>
<feature type="compositionally biased region" description="Acidic residues" evidence="1">
    <location>
        <begin position="176"/>
        <end position="186"/>
    </location>
</feature>
<accession>A0A9P7AIF2</accession>
<feature type="compositionally biased region" description="Basic and acidic residues" evidence="1">
    <location>
        <begin position="165"/>
        <end position="175"/>
    </location>
</feature>
<feature type="compositionally biased region" description="Polar residues" evidence="1">
    <location>
        <begin position="150"/>
        <end position="164"/>
    </location>
</feature>
<dbReference type="EMBL" id="JABBWE010000062">
    <property type="protein sequence ID" value="KAG1789029.1"/>
    <property type="molecule type" value="Genomic_DNA"/>
</dbReference>
<gene>
    <name evidence="2" type="ORF">HD556DRAFT_1193629</name>
</gene>
<evidence type="ECO:0000313" key="3">
    <source>
        <dbReference type="Proteomes" id="UP000719766"/>
    </source>
</evidence>
<dbReference type="GeneID" id="64589997"/>
<comment type="caution">
    <text evidence="2">The sequence shown here is derived from an EMBL/GenBank/DDBJ whole genome shotgun (WGS) entry which is preliminary data.</text>
</comment>
<name>A0A9P7AIF2_9AGAM</name>
<evidence type="ECO:0000256" key="1">
    <source>
        <dbReference type="SAM" id="MobiDB-lite"/>
    </source>
</evidence>
<dbReference type="Proteomes" id="UP000719766">
    <property type="component" value="Unassembled WGS sequence"/>
</dbReference>